<organism evidence="1 2">
    <name type="scientific">Bionectria ochroleuca</name>
    <name type="common">Gliocladium roseum</name>
    <dbReference type="NCBI Taxonomy" id="29856"/>
    <lineage>
        <taxon>Eukaryota</taxon>
        <taxon>Fungi</taxon>
        <taxon>Dikarya</taxon>
        <taxon>Ascomycota</taxon>
        <taxon>Pezizomycotina</taxon>
        <taxon>Sordariomycetes</taxon>
        <taxon>Hypocreomycetidae</taxon>
        <taxon>Hypocreales</taxon>
        <taxon>Bionectriaceae</taxon>
        <taxon>Clonostachys</taxon>
    </lineage>
</organism>
<sequence>MRLVINTGPSPRYIMVIKGTGLRTASRIRVPGRLRLHPSKQEHMVHIRDNPLSLKWADSGRHKDLHLPRPEQPLDETQCPI</sequence>
<protein>
    <submittedName>
        <fullName evidence="1">Uncharacterized protein</fullName>
    </submittedName>
</protein>
<comment type="caution">
    <text evidence="1">The sequence shown here is derived from an EMBL/GenBank/DDBJ whole genome shotgun (WGS) entry which is preliminary data.</text>
</comment>
<proteinExistence type="predicted"/>
<reference evidence="1" key="1">
    <citation type="submission" date="2020-10" db="EMBL/GenBank/DDBJ databases">
        <title>High-Quality Genome Resource of Clonostachys rosea strain S41 by Oxford Nanopore Long-Read Sequencing.</title>
        <authorList>
            <person name="Wang H."/>
        </authorList>
    </citation>
    <scope>NUCLEOTIDE SEQUENCE</scope>
    <source>
        <strain evidence="1">S41</strain>
    </source>
</reference>
<dbReference type="AlphaFoldDB" id="A0A8H7NF73"/>
<dbReference type="Proteomes" id="UP000616885">
    <property type="component" value="Unassembled WGS sequence"/>
</dbReference>
<accession>A0A8H7NF73</accession>
<evidence type="ECO:0000313" key="2">
    <source>
        <dbReference type="Proteomes" id="UP000616885"/>
    </source>
</evidence>
<evidence type="ECO:0000313" key="1">
    <source>
        <dbReference type="EMBL" id="KAF9754513.1"/>
    </source>
</evidence>
<name>A0A8H7NF73_BIOOC</name>
<dbReference type="EMBL" id="JADCTT010000003">
    <property type="protein sequence ID" value="KAF9754513.1"/>
    <property type="molecule type" value="Genomic_DNA"/>
</dbReference>
<gene>
    <name evidence="1" type="ORF">IM811_009954</name>
</gene>